<feature type="transmembrane region" description="Helical" evidence="1">
    <location>
        <begin position="51"/>
        <end position="69"/>
    </location>
</feature>
<organism evidence="2">
    <name type="scientific">freshwater metagenome</name>
    <dbReference type="NCBI Taxonomy" id="449393"/>
    <lineage>
        <taxon>unclassified sequences</taxon>
        <taxon>metagenomes</taxon>
        <taxon>ecological metagenomes</taxon>
    </lineage>
</organism>
<keyword evidence="1" id="KW-0472">Membrane</keyword>
<protein>
    <submittedName>
        <fullName evidence="2">Unannotated protein</fullName>
    </submittedName>
</protein>
<dbReference type="Pfam" id="PF11292">
    <property type="entry name" value="DUF3093"/>
    <property type="match status" value="1"/>
</dbReference>
<sequence length="175" mass="19722">METTVQGYTALTYSTGMEFRERIYPSLGVTFALLALVLATSFAIWAALETIIAIAFALVATVLASIWWVGAIHKIEFDGVWLRVNHARIEVKHLFNPVFLDGQQWRRRLGADFDPALFHAHRFWMRSGVEVSLRDERDPHRGWLIGSREGRQLVSALVEALGTASREGKARGLDD</sequence>
<dbReference type="InterPro" id="IPR021443">
    <property type="entry name" value="DUF3093"/>
</dbReference>
<dbReference type="EMBL" id="CAEZTJ010000011">
    <property type="protein sequence ID" value="CAB4561059.1"/>
    <property type="molecule type" value="Genomic_DNA"/>
</dbReference>
<proteinExistence type="predicted"/>
<name>A0A6J6DEG5_9ZZZZ</name>
<feature type="transmembrane region" description="Helical" evidence="1">
    <location>
        <begin position="23"/>
        <end position="45"/>
    </location>
</feature>
<evidence type="ECO:0000313" key="2">
    <source>
        <dbReference type="EMBL" id="CAB4561059.1"/>
    </source>
</evidence>
<evidence type="ECO:0000256" key="1">
    <source>
        <dbReference type="SAM" id="Phobius"/>
    </source>
</evidence>
<keyword evidence="1" id="KW-0812">Transmembrane</keyword>
<reference evidence="2" key="1">
    <citation type="submission" date="2020-05" db="EMBL/GenBank/DDBJ databases">
        <authorList>
            <person name="Chiriac C."/>
            <person name="Salcher M."/>
            <person name="Ghai R."/>
            <person name="Kavagutti S V."/>
        </authorList>
    </citation>
    <scope>NUCLEOTIDE SEQUENCE</scope>
</reference>
<gene>
    <name evidence="2" type="ORF">UFOPK1650_00176</name>
</gene>
<accession>A0A6J6DEG5</accession>
<dbReference type="AlphaFoldDB" id="A0A6J6DEG5"/>
<keyword evidence="1" id="KW-1133">Transmembrane helix</keyword>